<keyword evidence="2" id="KW-0489">Methyltransferase</keyword>
<evidence type="ECO:0000256" key="5">
    <source>
        <dbReference type="SAM" id="Phobius"/>
    </source>
</evidence>
<dbReference type="InterPro" id="IPR002903">
    <property type="entry name" value="RsmH"/>
</dbReference>
<keyword evidence="4" id="KW-0949">S-adenosyl-L-methionine</keyword>
<protein>
    <submittedName>
        <fullName evidence="6">Uncharacterized protein</fullName>
    </submittedName>
</protein>
<dbReference type="GO" id="GO:0070475">
    <property type="term" value="P:rRNA base methylation"/>
    <property type="evidence" value="ECO:0007669"/>
    <property type="project" value="TreeGrafter"/>
</dbReference>
<evidence type="ECO:0000313" key="7">
    <source>
        <dbReference type="Proteomes" id="UP000734854"/>
    </source>
</evidence>
<evidence type="ECO:0000256" key="1">
    <source>
        <dbReference type="ARBA" id="ARBA00010396"/>
    </source>
</evidence>
<dbReference type="GO" id="GO:0071424">
    <property type="term" value="F:rRNA (cytosine-N4-)-methyltransferase activity"/>
    <property type="evidence" value="ECO:0007669"/>
    <property type="project" value="TreeGrafter"/>
</dbReference>
<keyword evidence="3" id="KW-0808">Transferase</keyword>
<dbReference type="InterPro" id="IPR023397">
    <property type="entry name" value="SAM-dep_MeTrfase_MraW_recog"/>
</dbReference>
<feature type="transmembrane region" description="Helical" evidence="5">
    <location>
        <begin position="6"/>
        <end position="24"/>
    </location>
</feature>
<accession>A0A8J5EXS5</accession>
<dbReference type="PANTHER" id="PTHR11265:SF0">
    <property type="entry name" value="12S RRNA N4-METHYLCYTIDINE METHYLTRANSFERASE"/>
    <property type="match status" value="1"/>
</dbReference>
<evidence type="ECO:0000256" key="4">
    <source>
        <dbReference type="ARBA" id="ARBA00022691"/>
    </source>
</evidence>
<dbReference type="AlphaFoldDB" id="A0A8J5EXS5"/>
<name>A0A8J5EXS5_ZINOF</name>
<dbReference type="Gene3D" id="3.40.50.150">
    <property type="entry name" value="Vaccinia Virus protein VP39"/>
    <property type="match status" value="1"/>
</dbReference>
<dbReference type="SUPFAM" id="SSF53335">
    <property type="entry name" value="S-adenosyl-L-methionine-dependent methyltransferases"/>
    <property type="match status" value="1"/>
</dbReference>
<dbReference type="InterPro" id="IPR029063">
    <property type="entry name" value="SAM-dependent_MTases_sf"/>
</dbReference>
<keyword evidence="7" id="KW-1185">Reference proteome</keyword>
<gene>
    <name evidence="6" type="ORF">ZIOFF_065971</name>
</gene>
<keyword evidence="5" id="KW-0812">Transmembrane</keyword>
<dbReference type="PANTHER" id="PTHR11265">
    <property type="entry name" value="S-ADENOSYL-METHYLTRANSFERASE MRAW"/>
    <property type="match status" value="1"/>
</dbReference>
<evidence type="ECO:0000256" key="3">
    <source>
        <dbReference type="ARBA" id="ARBA00022679"/>
    </source>
</evidence>
<dbReference type="Proteomes" id="UP000734854">
    <property type="component" value="Unassembled WGS sequence"/>
</dbReference>
<keyword evidence="5" id="KW-1133">Transmembrane helix</keyword>
<evidence type="ECO:0000256" key="2">
    <source>
        <dbReference type="ARBA" id="ARBA00022603"/>
    </source>
</evidence>
<dbReference type="Gene3D" id="1.10.150.170">
    <property type="entry name" value="Putative methyltransferase TM0872, insert domain"/>
    <property type="match status" value="1"/>
</dbReference>
<keyword evidence="5" id="KW-0472">Membrane</keyword>
<evidence type="ECO:0000313" key="6">
    <source>
        <dbReference type="EMBL" id="KAG6476724.1"/>
    </source>
</evidence>
<organism evidence="6 7">
    <name type="scientific">Zingiber officinale</name>
    <name type="common">Ginger</name>
    <name type="synonym">Amomum zingiber</name>
    <dbReference type="NCBI Taxonomy" id="94328"/>
    <lineage>
        <taxon>Eukaryota</taxon>
        <taxon>Viridiplantae</taxon>
        <taxon>Streptophyta</taxon>
        <taxon>Embryophyta</taxon>
        <taxon>Tracheophyta</taxon>
        <taxon>Spermatophyta</taxon>
        <taxon>Magnoliopsida</taxon>
        <taxon>Liliopsida</taxon>
        <taxon>Zingiberales</taxon>
        <taxon>Zingiberaceae</taxon>
        <taxon>Zingiber</taxon>
    </lineage>
</organism>
<comment type="caution">
    <text evidence="6">The sequence shown here is derived from an EMBL/GenBank/DDBJ whole genome shotgun (WGS) entry which is preliminary data.</text>
</comment>
<proteinExistence type="inferred from homology"/>
<dbReference type="EMBL" id="JACMSC010000018">
    <property type="protein sequence ID" value="KAG6476724.1"/>
    <property type="molecule type" value="Genomic_DNA"/>
</dbReference>
<dbReference type="Pfam" id="PF01795">
    <property type="entry name" value="Methyltransf_5"/>
    <property type="match status" value="1"/>
</dbReference>
<dbReference type="SUPFAM" id="SSF81799">
    <property type="entry name" value="Putative methyltransferase TM0872, insert domain"/>
    <property type="match status" value="1"/>
</dbReference>
<comment type="similarity">
    <text evidence="1">Belongs to the methyltransferase superfamily. RsmH family.</text>
</comment>
<sequence>MDLSTAMWTAAVVGAVAVYWFVWVMGSAEVKGKQAEGIAAASNDDNIPAFVDTFYNLVTDIYEWGWGQSFHFSPSLPDRSHREATRIHEEPAADLRDGDLISQIPIRGRSLLLLFTFDRALYRRYVDPVRDHSPIMLGEVLDAFRSLRLRSFVDCTLGVAGHSAAIVDAHPELELFMGMDMDASIHDQTRARIEKLLVMDSRGSKLKAYTHVRNFKYIKSVLGGVDENLLDVGVNDILMDLGISSMQVDDSIRGFSVQGDGPLDMRMNPQANLTAEEILNSWPAAEVGKVLREYGEESNWQFIQNQIVEARAQGGLHTTDELVHLVRRASSKSGGMVFH</sequence>
<reference evidence="6 7" key="1">
    <citation type="submission" date="2020-08" db="EMBL/GenBank/DDBJ databases">
        <title>Plant Genome Project.</title>
        <authorList>
            <person name="Zhang R.-G."/>
        </authorList>
    </citation>
    <scope>NUCLEOTIDE SEQUENCE [LARGE SCALE GENOMIC DNA]</scope>
    <source>
        <tissue evidence="6">Rhizome</tissue>
    </source>
</reference>